<accession>A0A926N4S2</accession>
<evidence type="ECO:0000313" key="2">
    <source>
        <dbReference type="EMBL" id="MBD1370849.1"/>
    </source>
</evidence>
<proteinExistence type="predicted"/>
<sequence length="111" mass="13281">MSNPFTNKRVISSNELAILSMHQLFDEMLTLYHTMGLIHNDKLRAVLLDIDVYEQMIQRLKELENRYEDIEYANQFAYRMDLPDEHWIRRSGSTSRLTFLQHFTNRDDSSP</sequence>
<reference evidence="2" key="1">
    <citation type="submission" date="2020-09" db="EMBL/GenBank/DDBJ databases">
        <title>A novel bacterium of genus Hazenella, isolated from South China Sea.</title>
        <authorList>
            <person name="Huang H."/>
            <person name="Mo K."/>
            <person name="Hu Y."/>
        </authorList>
    </citation>
    <scope>NUCLEOTIDE SEQUENCE</scope>
    <source>
        <strain evidence="2">IB182357</strain>
    </source>
</reference>
<gene>
    <name evidence="2" type="ORF">IC620_00545</name>
</gene>
<keyword evidence="1" id="KW-0175">Coiled coil</keyword>
<protein>
    <submittedName>
        <fullName evidence="2">Uncharacterized protein</fullName>
    </submittedName>
</protein>
<evidence type="ECO:0000313" key="3">
    <source>
        <dbReference type="Proteomes" id="UP000661691"/>
    </source>
</evidence>
<dbReference type="RefSeq" id="WP_191139242.1">
    <property type="nucleotide sequence ID" value="NZ_JACXAG020000002.1"/>
</dbReference>
<name>A0A926N4S2_9BACL</name>
<keyword evidence="3" id="KW-1185">Reference proteome</keyword>
<dbReference type="AlphaFoldDB" id="A0A926N4S2"/>
<dbReference type="EMBL" id="JACXAH010000002">
    <property type="protein sequence ID" value="MBD1370849.1"/>
    <property type="molecule type" value="Genomic_DNA"/>
</dbReference>
<organism evidence="2 3">
    <name type="scientific">Polycladospora coralii</name>
    <dbReference type="NCBI Taxonomy" id="2771432"/>
    <lineage>
        <taxon>Bacteria</taxon>
        <taxon>Bacillati</taxon>
        <taxon>Bacillota</taxon>
        <taxon>Bacilli</taxon>
        <taxon>Bacillales</taxon>
        <taxon>Thermoactinomycetaceae</taxon>
        <taxon>Polycladospora</taxon>
    </lineage>
</organism>
<dbReference type="Proteomes" id="UP000661691">
    <property type="component" value="Unassembled WGS sequence"/>
</dbReference>
<evidence type="ECO:0000256" key="1">
    <source>
        <dbReference type="SAM" id="Coils"/>
    </source>
</evidence>
<comment type="caution">
    <text evidence="2">The sequence shown here is derived from an EMBL/GenBank/DDBJ whole genome shotgun (WGS) entry which is preliminary data.</text>
</comment>
<feature type="coiled-coil region" evidence="1">
    <location>
        <begin position="43"/>
        <end position="80"/>
    </location>
</feature>